<reference evidence="10 11" key="1">
    <citation type="journal article" date="2019" name="Anaerobe">
        <title>Detection of Robinsoniella peoriensis in multiple bone samples of a trauma patient.</title>
        <authorList>
            <person name="Schrottner P."/>
            <person name="Hartwich K."/>
            <person name="Bunk B."/>
            <person name="Schober I."/>
            <person name="Helbig S."/>
            <person name="Rudolph W.W."/>
            <person name="Gunzer F."/>
        </authorList>
    </citation>
    <scope>NUCLEOTIDE SEQUENCE [LARGE SCALE GENOMIC DNA]</scope>
    <source>
        <strain evidence="10 11">DSM 106044</strain>
    </source>
</reference>
<dbReference type="Gene3D" id="3.40.630.10">
    <property type="entry name" value="Zn peptidases"/>
    <property type="match status" value="1"/>
</dbReference>
<dbReference type="EMBL" id="QGQD01000097">
    <property type="protein sequence ID" value="TLC98272.1"/>
    <property type="molecule type" value="Genomic_DNA"/>
</dbReference>
<dbReference type="GO" id="GO:0030145">
    <property type="term" value="F:manganese ion binding"/>
    <property type="evidence" value="ECO:0007669"/>
    <property type="project" value="InterPro"/>
</dbReference>
<evidence type="ECO:0000256" key="3">
    <source>
        <dbReference type="ARBA" id="ARBA00022670"/>
    </source>
</evidence>
<keyword evidence="4 10" id="KW-0378">Hydrolase</keyword>
<dbReference type="GO" id="GO:0005737">
    <property type="term" value="C:cytoplasm"/>
    <property type="evidence" value="ECO:0007669"/>
    <property type="project" value="InterPro"/>
</dbReference>
<dbReference type="AlphaFoldDB" id="A0A4U8Q2Y5"/>
<evidence type="ECO:0000256" key="4">
    <source>
        <dbReference type="ARBA" id="ARBA00022801"/>
    </source>
</evidence>
<dbReference type="GO" id="GO:0006508">
    <property type="term" value="P:proteolysis"/>
    <property type="evidence" value="ECO:0007669"/>
    <property type="project" value="UniProtKB-KW"/>
</dbReference>
<gene>
    <name evidence="10" type="primary">pepA_3</name>
    <name evidence="10" type="ORF">DSM106044_04787</name>
</gene>
<name>A0A4U8Q2Y5_9FIRM</name>
<dbReference type="Pfam" id="PF02789">
    <property type="entry name" value="Peptidase_M17_N"/>
    <property type="match status" value="1"/>
</dbReference>
<dbReference type="CDD" id="cd00433">
    <property type="entry name" value="Peptidase_M17"/>
    <property type="match status" value="1"/>
</dbReference>
<feature type="domain" description="Cytosol aminopeptidase" evidence="9">
    <location>
        <begin position="320"/>
        <end position="327"/>
    </location>
</feature>
<dbReference type="GO" id="GO:0070006">
    <property type="term" value="F:metalloaminopeptidase activity"/>
    <property type="evidence" value="ECO:0007669"/>
    <property type="project" value="InterPro"/>
</dbReference>
<evidence type="ECO:0000256" key="6">
    <source>
        <dbReference type="ARBA" id="ARBA00049972"/>
    </source>
</evidence>
<dbReference type="PRINTS" id="PR00481">
    <property type="entry name" value="LAMNOPPTDASE"/>
</dbReference>
<dbReference type="Proteomes" id="UP000306509">
    <property type="component" value="Unassembled WGS sequence"/>
</dbReference>
<dbReference type="InterPro" id="IPR011356">
    <property type="entry name" value="Leucine_aapep/pepB"/>
</dbReference>
<dbReference type="InterPro" id="IPR000819">
    <property type="entry name" value="Peptidase_M17_C"/>
</dbReference>
<keyword evidence="3" id="KW-0645">Protease</keyword>
<dbReference type="InterPro" id="IPR008283">
    <property type="entry name" value="Peptidase_M17_N"/>
</dbReference>
<comment type="caution">
    <text evidence="10">The sequence shown here is derived from an EMBL/GenBank/DDBJ whole genome shotgun (WGS) entry which is preliminary data.</text>
</comment>
<evidence type="ECO:0000313" key="11">
    <source>
        <dbReference type="Proteomes" id="UP000306509"/>
    </source>
</evidence>
<sequence length="474" mass="51964">MIEAVVNSSETFQVNFINKEAWSRTKCPEYVKRLFQGEYLQSCFMKNSNERIDLFIGLGDNECSSKEIKEVTAKAVKEMKQHNIYEFSIDVSDFIEKKGTFAVREAAEGILMGAYEGPFFGEKEKKEWKVYLTGIAQAELELAKKELEAGIHIGESVVWARDMVNMPGNHFKPLDFAAEISKKMESSGAVCELINYQQLKKLGMKGLLAVGESSSNEPCFLIFRYLAAPDSKEITALVGKGVTCDTGGYCLKPANSMLGIKGDMAGGAAVAGAVLALAKNKVKTNVIGLIPMCENRIAPGSLVPGDVISSYAGKTIEICNTDAEGRLILADAVAYAVKNENVTRVLDIATLTGAVVNMFGFSTAGVVCDNDDLFADFKEAYQISGERYWRLPVYEEQERMIESKIADIKNMGESHCGTITAALFIKAFAEEKPWIHLDIAGTAWVDSPLFEFQSKGATGAGVTSLYYLLDRKEN</sequence>
<evidence type="ECO:0000256" key="8">
    <source>
        <dbReference type="ARBA" id="ARBA00050061"/>
    </source>
</evidence>
<evidence type="ECO:0000256" key="7">
    <source>
        <dbReference type="ARBA" id="ARBA00050021"/>
    </source>
</evidence>
<dbReference type="PANTHER" id="PTHR11963:SF23">
    <property type="entry name" value="CYTOSOL AMINOPEPTIDASE"/>
    <property type="match status" value="1"/>
</dbReference>
<evidence type="ECO:0000256" key="5">
    <source>
        <dbReference type="ARBA" id="ARBA00033172"/>
    </source>
</evidence>
<dbReference type="PROSITE" id="PS00631">
    <property type="entry name" value="CYTOSOL_AP"/>
    <property type="match status" value="1"/>
</dbReference>
<organism evidence="10 11">
    <name type="scientific">Robinsoniella peoriensis</name>
    <dbReference type="NCBI Taxonomy" id="180332"/>
    <lineage>
        <taxon>Bacteria</taxon>
        <taxon>Bacillati</taxon>
        <taxon>Bacillota</taxon>
        <taxon>Clostridia</taxon>
        <taxon>Lachnospirales</taxon>
        <taxon>Lachnospiraceae</taxon>
        <taxon>Robinsoniella</taxon>
    </lineage>
</organism>
<keyword evidence="2 10" id="KW-0031">Aminopeptidase</keyword>
<dbReference type="SUPFAM" id="SSF53187">
    <property type="entry name" value="Zn-dependent exopeptidases"/>
    <property type="match status" value="1"/>
</dbReference>
<dbReference type="STRING" id="180332.GCA_000797495_03751"/>
<dbReference type="PANTHER" id="PTHR11963">
    <property type="entry name" value="LEUCINE AMINOPEPTIDASE-RELATED"/>
    <property type="match status" value="1"/>
</dbReference>
<dbReference type="Gene3D" id="3.40.220.10">
    <property type="entry name" value="Leucine Aminopeptidase, subunit E, domain 1"/>
    <property type="match status" value="1"/>
</dbReference>
<dbReference type="RefSeq" id="WP_138003852.1">
    <property type="nucleotide sequence ID" value="NZ_QGQD01000097.1"/>
</dbReference>
<proteinExistence type="inferred from homology"/>
<evidence type="ECO:0000256" key="2">
    <source>
        <dbReference type="ARBA" id="ARBA00022438"/>
    </source>
</evidence>
<evidence type="ECO:0000259" key="9">
    <source>
        <dbReference type="PROSITE" id="PS00631"/>
    </source>
</evidence>
<accession>A0A4U8Q2Y5</accession>
<comment type="function">
    <text evidence="6">Presumably involved in the processing and regular turnover of intracellular proteins. Catalyzes the removal of unsubstituted N-terminal amino acids from various peptides.</text>
</comment>
<evidence type="ECO:0000256" key="1">
    <source>
        <dbReference type="ARBA" id="ARBA00009528"/>
    </source>
</evidence>
<dbReference type="Pfam" id="PF00883">
    <property type="entry name" value="Peptidase_M17"/>
    <property type="match status" value="1"/>
</dbReference>
<evidence type="ECO:0000313" key="10">
    <source>
        <dbReference type="EMBL" id="TLC98272.1"/>
    </source>
</evidence>
<protein>
    <recommendedName>
        <fullName evidence="7">Probable cytosol aminopeptidase</fullName>
    </recommendedName>
    <alternativeName>
        <fullName evidence="8">Leucine aminopeptidase</fullName>
    </alternativeName>
    <alternativeName>
        <fullName evidence="5">Leucyl aminopeptidase</fullName>
    </alternativeName>
</protein>
<keyword evidence="11" id="KW-1185">Reference proteome</keyword>
<dbReference type="InterPro" id="IPR043472">
    <property type="entry name" value="Macro_dom-like"/>
</dbReference>
<comment type="similarity">
    <text evidence="1">Belongs to the peptidase M17 family.</text>
</comment>
<dbReference type="SUPFAM" id="SSF52949">
    <property type="entry name" value="Macro domain-like"/>
    <property type="match status" value="1"/>
</dbReference>